<dbReference type="Proteomes" id="UP000005446">
    <property type="component" value="Unassembled WGS sequence"/>
</dbReference>
<evidence type="ECO:0000256" key="1">
    <source>
        <dbReference type="SAM" id="Phobius"/>
    </source>
</evidence>
<organism evidence="2 3">
    <name type="scientific">Glarea lozoyensis (strain ATCC 74030 / MF5533)</name>
    <dbReference type="NCBI Taxonomy" id="1104152"/>
    <lineage>
        <taxon>Eukaryota</taxon>
        <taxon>Fungi</taxon>
        <taxon>Dikarya</taxon>
        <taxon>Ascomycota</taxon>
        <taxon>Pezizomycotina</taxon>
        <taxon>Leotiomycetes</taxon>
        <taxon>Helotiales</taxon>
        <taxon>Helotiaceae</taxon>
        <taxon>Glarea</taxon>
    </lineage>
</organism>
<dbReference type="EMBL" id="AGUE01000207">
    <property type="protein sequence ID" value="EHK97173.1"/>
    <property type="molecule type" value="Genomic_DNA"/>
</dbReference>
<name>H0EWD1_GLAL7</name>
<keyword evidence="1" id="KW-0812">Transmembrane</keyword>
<evidence type="ECO:0000313" key="2">
    <source>
        <dbReference type="EMBL" id="EHK97173.1"/>
    </source>
</evidence>
<reference evidence="2 3" key="1">
    <citation type="journal article" date="2012" name="Eukaryot. Cell">
        <title>Genome sequence of the fungus Glarea lozoyensis: the first genome sequence of a species from the Helotiaceae family.</title>
        <authorList>
            <person name="Youssar L."/>
            <person name="Gruening B.A."/>
            <person name="Erxleben A."/>
            <person name="Guenther S."/>
            <person name="Huettel W."/>
        </authorList>
    </citation>
    <scope>NUCLEOTIDE SEQUENCE [LARGE SCALE GENOMIC DNA]</scope>
    <source>
        <strain evidence="3">ATCC 74030 / MF5533</strain>
    </source>
</reference>
<keyword evidence="1" id="KW-0472">Membrane</keyword>
<evidence type="ECO:0000313" key="3">
    <source>
        <dbReference type="Proteomes" id="UP000005446"/>
    </source>
</evidence>
<protein>
    <submittedName>
        <fullName evidence="2">Uncharacterized protein</fullName>
    </submittedName>
</protein>
<dbReference type="AlphaFoldDB" id="H0EWD1"/>
<dbReference type="HOGENOM" id="CLU_1454558_0_0_1"/>
<feature type="transmembrane region" description="Helical" evidence="1">
    <location>
        <begin position="15"/>
        <end position="37"/>
    </location>
</feature>
<gene>
    <name evidence="2" type="ORF">M7I_7096</name>
</gene>
<sequence>MNRIVMWTGVYKFNWPLTTALIEMLMTHCWILLSAYITRWTSPWLVSAGVSSMVAPSKPLPKSTQGGFRGMQKNGGGGILGTISRWTSNFSGGIAGGGLFEMESILALAHDRMWRSRKLGYILEYDCSHQSHQPIDHDVPVCTQSGIFVADHGWVQITSVRLDWDWHVLVVLWVVSDGEEEGGEIG</sequence>
<keyword evidence="1" id="KW-1133">Transmembrane helix</keyword>
<accession>H0EWD1</accession>
<comment type="caution">
    <text evidence="2">The sequence shown here is derived from an EMBL/GenBank/DDBJ whole genome shotgun (WGS) entry which is preliminary data.</text>
</comment>
<dbReference type="InParanoid" id="H0EWD1"/>
<proteinExistence type="predicted"/>
<dbReference type="OrthoDB" id="5547497at2759"/>
<keyword evidence="3" id="KW-1185">Reference proteome</keyword>